<organism evidence="1 2">
    <name type="scientific">Dryococelus australis</name>
    <dbReference type="NCBI Taxonomy" id="614101"/>
    <lineage>
        <taxon>Eukaryota</taxon>
        <taxon>Metazoa</taxon>
        <taxon>Ecdysozoa</taxon>
        <taxon>Arthropoda</taxon>
        <taxon>Hexapoda</taxon>
        <taxon>Insecta</taxon>
        <taxon>Pterygota</taxon>
        <taxon>Neoptera</taxon>
        <taxon>Polyneoptera</taxon>
        <taxon>Phasmatodea</taxon>
        <taxon>Verophasmatodea</taxon>
        <taxon>Anareolatae</taxon>
        <taxon>Phasmatidae</taxon>
        <taxon>Eurycanthinae</taxon>
        <taxon>Dryococelus</taxon>
    </lineage>
</organism>
<evidence type="ECO:0000313" key="2">
    <source>
        <dbReference type="Proteomes" id="UP001159363"/>
    </source>
</evidence>
<accession>A0ABQ9HMH9</accession>
<reference evidence="1 2" key="1">
    <citation type="submission" date="2023-02" db="EMBL/GenBank/DDBJ databases">
        <title>LHISI_Scaffold_Assembly.</title>
        <authorList>
            <person name="Stuart O.P."/>
            <person name="Cleave R."/>
            <person name="Magrath M.J.L."/>
            <person name="Mikheyev A.S."/>
        </authorList>
    </citation>
    <scope>NUCLEOTIDE SEQUENCE [LARGE SCALE GENOMIC DNA]</scope>
    <source>
        <strain evidence="1">Daus_M_001</strain>
        <tissue evidence="1">Leg muscle</tissue>
    </source>
</reference>
<sequence length="133" mass="15660">MCQKDLGNDDKIEIGWKEAEAVGTTILKSCRINFVSKNNIERHKRAIINRQKVSALNIMDQTQVDYRLMKHTWSSIKFQSLHILNIMNHSINILRELSFNIRNPSPNWQGYMHVDTTYVLLIILGSHLKYFFR</sequence>
<comment type="caution">
    <text evidence="1">The sequence shown here is derived from an EMBL/GenBank/DDBJ whole genome shotgun (WGS) entry which is preliminary data.</text>
</comment>
<protein>
    <submittedName>
        <fullName evidence="1">Uncharacterized protein</fullName>
    </submittedName>
</protein>
<dbReference type="Proteomes" id="UP001159363">
    <property type="component" value="Chromosome X"/>
</dbReference>
<evidence type="ECO:0000313" key="1">
    <source>
        <dbReference type="EMBL" id="KAJ8885537.1"/>
    </source>
</evidence>
<dbReference type="EMBL" id="JARBHB010000004">
    <property type="protein sequence ID" value="KAJ8885537.1"/>
    <property type="molecule type" value="Genomic_DNA"/>
</dbReference>
<proteinExistence type="predicted"/>
<keyword evidence="2" id="KW-1185">Reference proteome</keyword>
<gene>
    <name evidence="1" type="ORF">PR048_011735</name>
</gene>
<name>A0ABQ9HMH9_9NEOP</name>